<dbReference type="SMART" id="SM00906">
    <property type="entry name" value="Fungal_trans"/>
    <property type="match status" value="1"/>
</dbReference>
<keyword evidence="3" id="KW-0539">Nucleus</keyword>
<sequence length="762" mass="85633">MKESSTKPTKQRRQRPLYSCGECRRLKLKCDRQWPCSSCRRRGCAAICPDGTMKGATMSRQSLVDNTSNLLSRIDQLESSIRSQGGIVPHPATKLITNAIAVFNSPDSIFPATTHNGFETHQEDFAESFGALTVSKQGQSRYVGPSAGSEWLQNESLENTEHEIIVERGQIGESPDNLPTDFPFSATNSAEVVSELWKKLPVRKDADAMIDVYYRTCSCLYNCVQREVFERDLDTLYKHPDAHKLARLYMVFALGVYFNTSLPTDHPDSQRFYNYSKSLLSAGDFLVKSSIPAAQTLHMMGLYLLNRNRLSGADSYYPLLGVQLRIARAMGLHRDGARWGFTASELNERRMTFWETQTMDVFQSICFGRPYSTQLRHVDCQFPDDEQAAADAQGVSESGFQTMRYTLVKLLCKISDDIYSVKPPTYDVVIGLDREVRQYEKDIPPPLRCNAASQVRNSSNYPQSSTEHGVSEEVLLQQHTLAMNVNECLLYINRRYFAHALKTNPENPLKSPFAQSFIAVMECCRVMVALGQSIHRLLPDLSARHFFFFYHMFSFGVCSAASCIISPGSSMASDAWKDLNSITELCAMPTAGKRANLFVPALNKLRERALVRCKEHIEAKEHDVDDHDNEHMVMLGLGSRVVTTETQTTTFKTPQSTPKSNSGSEGEWDASNGRFRDTDDHIYSALLKQTGNTSSAEMFNNLWNIPNDASSGLSLSTNSGVNEYNNIFPNSLDFMEMDSVLNSDTHAQNDMDWNTLLRSMGL</sequence>
<dbReference type="EMBL" id="SPNW01000051">
    <property type="protein sequence ID" value="TIA87649.1"/>
    <property type="molecule type" value="Genomic_DNA"/>
</dbReference>
<dbReference type="Pfam" id="PF04082">
    <property type="entry name" value="Fungal_trans"/>
    <property type="match status" value="1"/>
</dbReference>
<dbReference type="InterPro" id="IPR036864">
    <property type="entry name" value="Zn2-C6_fun-type_DNA-bd_sf"/>
</dbReference>
<evidence type="ECO:0000313" key="6">
    <source>
        <dbReference type="EMBL" id="TIA87649.1"/>
    </source>
</evidence>
<dbReference type="CDD" id="cd12148">
    <property type="entry name" value="fungal_TF_MHR"/>
    <property type="match status" value="1"/>
</dbReference>
<feature type="region of interest" description="Disordered" evidence="4">
    <location>
        <begin position="646"/>
        <end position="674"/>
    </location>
</feature>
<evidence type="ECO:0000256" key="3">
    <source>
        <dbReference type="ARBA" id="ARBA00023242"/>
    </source>
</evidence>
<evidence type="ECO:0000256" key="4">
    <source>
        <dbReference type="SAM" id="MobiDB-lite"/>
    </source>
</evidence>
<dbReference type="GO" id="GO:0003677">
    <property type="term" value="F:DNA binding"/>
    <property type="evidence" value="ECO:0007669"/>
    <property type="project" value="InterPro"/>
</dbReference>
<reference evidence="6 7" key="1">
    <citation type="submission" date="2019-03" db="EMBL/GenBank/DDBJ databases">
        <title>Sequencing 23 genomes of Wallemia ichthyophaga.</title>
        <authorList>
            <person name="Gostincar C."/>
        </authorList>
    </citation>
    <scope>NUCLEOTIDE SEQUENCE [LARGE SCALE GENOMIC DNA]</scope>
    <source>
        <strain evidence="6 7">EXF-5753</strain>
    </source>
</reference>
<feature type="compositionally biased region" description="Low complexity" evidence="4">
    <location>
        <begin position="646"/>
        <end position="660"/>
    </location>
</feature>
<feature type="domain" description="Zn(2)-C6 fungal-type" evidence="5">
    <location>
        <begin position="19"/>
        <end position="48"/>
    </location>
</feature>
<keyword evidence="7" id="KW-1185">Reference proteome</keyword>
<dbReference type="SMART" id="SM00066">
    <property type="entry name" value="GAL4"/>
    <property type="match status" value="1"/>
</dbReference>
<evidence type="ECO:0000256" key="1">
    <source>
        <dbReference type="ARBA" id="ARBA00004123"/>
    </source>
</evidence>
<dbReference type="PROSITE" id="PS00463">
    <property type="entry name" value="ZN2_CY6_FUNGAL_1"/>
    <property type="match status" value="1"/>
</dbReference>
<dbReference type="Gene3D" id="4.10.240.10">
    <property type="entry name" value="Zn(2)-C6 fungal-type DNA-binding domain"/>
    <property type="match status" value="1"/>
</dbReference>
<dbReference type="GO" id="GO:0006351">
    <property type="term" value="P:DNA-templated transcription"/>
    <property type="evidence" value="ECO:0007669"/>
    <property type="project" value="InterPro"/>
</dbReference>
<name>A0A4T0FHR6_9BASI</name>
<dbReference type="PANTHER" id="PTHR31001">
    <property type="entry name" value="UNCHARACTERIZED TRANSCRIPTIONAL REGULATORY PROTEIN"/>
    <property type="match status" value="1"/>
</dbReference>
<dbReference type="InterPro" id="IPR001138">
    <property type="entry name" value="Zn2Cys6_DnaBD"/>
</dbReference>
<dbReference type="OrthoDB" id="424974at2759"/>
<evidence type="ECO:0000313" key="7">
    <source>
        <dbReference type="Proteomes" id="UP000310189"/>
    </source>
</evidence>
<comment type="caution">
    <text evidence="6">The sequence shown here is derived from an EMBL/GenBank/DDBJ whole genome shotgun (WGS) entry which is preliminary data.</text>
</comment>
<accession>A0A4T0FHR6</accession>
<dbReference type="GO" id="GO:0000981">
    <property type="term" value="F:DNA-binding transcription factor activity, RNA polymerase II-specific"/>
    <property type="evidence" value="ECO:0007669"/>
    <property type="project" value="InterPro"/>
</dbReference>
<dbReference type="CDD" id="cd00067">
    <property type="entry name" value="GAL4"/>
    <property type="match status" value="1"/>
</dbReference>
<comment type="subcellular location">
    <subcellularLocation>
        <location evidence="1">Nucleus</location>
    </subcellularLocation>
</comment>
<evidence type="ECO:0000259" key="5">
    <source>
        <dbReference type="PROSITE" id="PS50048"/>
    </source>
</evidence>
<evidence type="ECO:0000256" key="2">
    <source>
        <dbReference type="ARBA" id="ARBA00022723"/>
    </source>
</evidence>
<protein>
    <recommendedName>
        <fullName evidence="5">Zn(2)-C6 fungal-type domain-containing protein</fullName>
    </recommendedName>
</protein>
<gene>
    <name evidence="6" type="ORF">E3P99_03061</name>
</gene>
<dbReference type="InterPro" id="IPR050613">
    <property type="entry name" value="Sec_Metabolite_Reg"/>
</dbReference>
<dbReference type="GO" id="GO:0005634">
    <property type="term" value="C:nucleus"/>
    <property type="evidence" value="ECO:0007669"/>
    <property type="project" value="UniProtKB-SubCell"/>
</dbReference>
<dbReference type="SUPFAM" id="SSF57701">
    <property type="entry name" value="Zn2/Cys6 DNA-binding domain"/>
    <property type="match status" value="1"/>
</dbReference>
<keyword evidence="2" id="KW-0479">Metal-binding</keyword>
<dbReference type="GO" id="GO:0008270">
    <property type="term" value="F:zinc ion binding"/>
    <property type="evidence" value="ECO:0007669"/>
    <property type="project" value="InterPro"/>
</dbReference>
<dbReference type="AlphaFoldDB" id="A0A4T0FHR6"/>
<dbReference type="InterPro" id="IPR007219">
    <property type="entry name" value="XnlR_reg_dom"/>
</dbReference>
<organism evidence="6 7">
    <name type="scientific">Wallemia hederae</name>
    <dbReference type="NCBI Taxonomy" id="1540922"/>
    <lineage>
        <taxon>Eukaryota</taxon>
        <taxon>Fungi</taxon>
        <taxon>Dikarya</taxon>
        <taxon>Basidiomycota</taxon>
        <taxon>Wallemiomycotina</taxon>
        <taxon>Wallemiomycetes</taxon>
        <taxon>Wallemiales</taxon>
        <taxon>Wallemiaceae</taxon>
        <taxon>Wallemia</taxon>
    </lineage>
</organism>
<proteinExistence type="predicted"/>
<dbReference type="PROSITE" id="PS50048">
    <property type="entry name" value="ZN2_CY6_FUNGAL_2"/>
    <property type="match status" value="1"/>
</dbReference>
<dbReference type="PANTHER" id="PTHR31001:SF56">
    <property type="entry name" value="ZN(2)-C6 FUNGAL-TYPE DOMAIN-CONTAINING PROTEIN"/>
    <property type="match status" value="1"/>
</dbReference>
<dbReference type="Proteomes" id="UP000310189">
    <property type="component" value="Unassembled WGS sequence"/>
</dbReference>